<keyword evidence="2" id="KW-1133">Transmembrane helix</keyword>
<comment type="caution">
    <text evidence="3">The sequence shown here is derived from an EMBL/GenBank/DDBJ whole genome shotgun (WGS) entry which is preliminary data.</text>
</comment>
<organism evidence="3 4">
    <name type="scientific">Ogataea philodendri</name>
    <dbReference type="NCBI Taxonomy" id="1378263"/>
    <lineage>
        <taxon>Eukaryota</taxon>
        <taxon>Fungi</taxon>
        <taxon>Dikarya</taxon>
        <taxon>Ascomycota</taxon>
        <taxon>Saccharomycotina</taxon>
        <taxon>Pichiomycetes</taxon>
        <taxon>Pichiales</taxon>
        <taxon>Pichiaceae</taxon>
        <taxon>Ogataea</taxon>
    </lineage>
</organism>
<dbReference type="PANTHER" id="PTHR38426:SF1">
    <property type="entry name" value="MAINTENANCE OF TELOMERE CAPPING PROTEIN 4"/>
    <property type="match status" value="1"/>
</dbReference>
<evidence type="ECO:0000313" key="3">
    <source>
        <dbReference type="EMBL" id="KAH3662282.1"/>
    </source>
</evidence>
<protein>
    <recommendedName>
        <fullName evidence="5">Maintenance of telomere capping protein 4</fullName>
    </recommendedName>
</protein>
<dbReference type="RefSeq" id="XP_046059371.1">
    <property type="nucleotide sequence ID" value="XM_046206725.1"/>
</dbReference>
<feature type="transmembrane region" description="Helical" evidence="2">
    <location>
        <begin position="465"/>
        <end position="489"/>
    </location>
</feature>
<proteinExistence type="predicted"/>
<sequence>MTSVLDTPVKLKKYRPLESDNGLNEIRSQNSLMSTTLTNDSSGYEVLIEDTQELLNTRKSLIQELKLDTDQINDPKPKLNVLQKEGVLDHHNKSLQISRKRAEKVRTIIQSYYDCIERSQKIIHVDESDHQTPLFPEVEGVFNPLQIIRNRRIRKKYNDKFLISPLGDYKPPSRVFSKYRTQHLIWQVNLNEYYNDIIWREGHWHELKNPRGELYYPLVDGTKQTPPKSRKLKRLHEQLFVGFDGEYNKEDDDTGDDPRLNSLPRNNESSASLARQEHYRFNSLKRTPGPTRSFRSDEELDVPNSRNSSIDKLTAMSHTGKSADSFAMSHFDDDLSCTSEMVEQMKYVKNLRSSLVMAELRMRTNELHLEDALRIKEQEIEAKLQQFDLHQTHIQEVSGPLQEVISKVDATLDRFDQFNNVKSVKIEELLGYCDRTNGEINTSITLRIRNIQEQKDHLTNTNDEWFFHLIYSCLENLIVMALWIVWIFVEFWRLIKYVFIIVVKLLKFIFL</sequence>
<evidence type="ECO:0000313" key="4">
    <source>
        <dbReference type="Proteomes" id="UP000769157"/>
    </source>
</evidence>
<dbReference type="OrthoDB" id="4064064at2759"/>
<dbReference type="InterPro" id="IPR038769">
    <property type="entry name" value="MTC4"/>
</dbReference>
<dbReference type="PANTHER" id="PTHR38426">
    <property type="entry name" value="MAINTENANCE OF TELOMERE CAPPING PROTEIN 4"/>
    <property type="match status" value="1"/>
</dbReference>
<dbReference type="Proteomes" id="UP000769157">
    <property type="component" value="Unassembled WGS sequence"/>
</dbReference>
<evidence type="ECO:0000256" key="2">
    <source>
        <dbReference type="SAM" id="Phobius"/>
    </source>
</evidence>
<keyword evidence="4" id="KW-1185">Reference proteome</keyword>
<reference evidence="3" key="2">
    <citation type="submission" date="2021-01" db="EMBL/GenBank/DDBJ databases">
        <authorList>
            <person name="Schikora-Tamarit M.A."/>
        </authorList>
    </citation>
    <scope>NUCLEOTIDE SEQUENCE</scope>
    <source>
        <strain evidence="3">CBS6075</strain>
    </source>
</reference>
<gene>
    <name evidence="3" type="ORF">OGAPHI_005531</name>
</gene>
<dbReference type="AlphaFoldDB" id="A0A9P8NZ77"/>
<keyword evidence="2" id="KW-0812">Transmembrane</keyword>
<name>A0A9P8NZ77_9ASCO</name>
<accession>A0A9P8NZ77</accession>
<evidence type="ECO:0000256" key="1">
    <source>
        <dbReference type="SAM" id="MobiDB-lite"/>
    </source>
</evidence>
<feature type="compositionally biased region" description="Polar residues" evidence="1">
    <location>
        <begin position="263"/>
        <end position="273"/>
    </location>
</feature>
<reference evidence="3" key="1">
    <citation type="journal article" date="2021" name="Open Biol.">
        <title>Shared evolutionary footprints suggest mitochondrial oxidative damage underlies multiple complex I losses in fungi.</title>
        <authorList>
            <person name="Schikora-Tamarit M.A."/>
            <person name="Marcet-Houben M."/>
            <person name="Nosek J."/>
            <person name="Gabaldon T."/>
        </authorList>
    </citation>
    <scope>NUCLEOTIDE SEQUENCE</scope>
    <source>
        <strain evidence="3">CBS6075</strain>
    </source>
</reference>
<dbReference type="GeneID" id="70237495"/>
<feature type="region of interest" description="Disordered" evidence="1">
    <location>
        <begin position="246"/>
        <end position="307"/>
    </location>
</feature>
<evidence type="ECO:0008006" key="5">
    <source>
        <dbReference type="Google" id="ProtNLM"/>
    </source>
</evidence>
<keyword evidence="2" id="KW-0472">Membrane</keyword>
<dbReference type="EMBL" id="JAEUBE010000378">
    <property type="protein sequence ID" value="KAH3662282.1"/>
    <property type="molecule type" value="Genomic_DNA"/>
</dbReference>